<dbReference type="PROSITE" id="PS00022">
    <property type="entry name" value="EGF_1"/>
    <property type="match status" value="3"/>
</dbReference>
<dbReference type="Proteomes" id="UP000001548">
    <property type="component" value="Unassembled WGS sequence"/>
</dbReference>
<dbReference type="KEGG" id="gla:GL50803_006372"/>
<dbReference type="AlphaFoldDB" id="A8BT87"/>
<dbReference type="InterPro" id="IPR051830">
    <property type="entry name" value="NOTCH_homolog"/>
</dbReference>
<organism evidence="2 3">
    <name type="scientific">Giardia intestinalis (strain ATCC 50803 / WB clone C6)</name>
    <name type="common">Giardia lamblia</name>
    <dbReference type="NCBI Taxonomy" id="184922"/>
    <lineage>
        <taxon>Eukaryota</taxon>
        <taxon>Metamonada</taxon>
        <taxon>Diplomonadida</taxon>
        <taxon>Hexamitidae</taxon>
        <taxon>Giardiinae</taxon>
        <taxon>Giardia</taxon>
    </lineage>
</organism>
<dbReference type="RefSeq" id="XP_001704943.1">
    <property type="nucleotide sequence ID" value="XM_001704891.1"/>
</dbReference>
<dbReference type="Gene3D" id="2.170.300.10">
    <property type="entry name" value="Tie2 ligand-binding domain superfamily"/>
    <property type="match status" value="1"/>
</dbReference>
<dbReference type="HOGENOM" id="CLU_511381_0_0_1"/>
<dbReference type="InterPro" id="IPR000742">
    <property type="entry name" value="EGF"/>
</dbReference>
<dbReference type="PROSITE" id="PS50026">
    <property type="entry name" value="EGF_3"/>
    <property type="match status" value="4"/>
</dbReference>
<keyword evidence="1" id="KW-0245">EGF-like domain</keyword>
<dbReference type="Pfam" id="PF23106">
    <property type="entry name" value="EGF_Teneurin"/>
    <property type="match status" value="1"/>
</dbReference>
<sequence>MLSQLLLLCGLVDIFLSTCTTDEDCNQLGRCLWGKCVCFDGVLGDNCEGKNLCHAELIQTRFSTHLVYCSMGGECVETGHGLFECSCRSGFSGPFCEAFTCKSDSVCHGRGQCILDDDHTYRGHCNCFHGYSGRDCYYDTCGRENITRNNPYLCFGGGECTVLPGTPPRLGQIFGCRCRPGFSGEACDSFICAGNRDCANGGTCNTDTGICTCPHLSFAGSDCGIANCGYWGGTEDSLCSGNGQCIGMLGYRCLCNDGYTGEDCSSPLCTNGGECMNNGTCISEGEEAGMCACPGAYSGPLCESCNYPYSERPAGPGDAGVVCVPDECLTGVYVCNGAGVCVENEYGEWGCSCNRNSMNIDGACVPNDETHNKCVITGDGRIKTVCNNRGDCRYGVDGLWKCRCHFGSIRAQDGNCYPLGCVQKGVVCSGRGDCVLNTASGNYSCQCGGSYTGNGATCTLKSGLVATSVIVPLLIIGAVAGFLCWWFLCHKKNGGNCFGGGGGSKPKRGKAIRLSDGDSLSVQSGISGFTSQL</sequence>
<dbReference type="PROSITE" id="PS01186">
    <property type="entry name" value="EGF_2"/>
    <property type="match status" value="2"/>
</dbReference>
<dbReference type="STRING" id="184922.A8BT87"/>
<dbReference type="EMBL" id="AACB03000003">
    <property type="protein sequence ID" value="KAE8302833.1"/>
    <property type="molecule type" value="Genomic_DNA"/>
</dbReference>
<dbReference type="VEuPathDB" id="GiardiaDB:GL50803_6372"/>
<dbReference type="Gene3D" id="2.10.25.10">
    <property type="entry name" value="Laminin"/>
    <property type="match status" value="2"/>
</dbReference>
<feature type="disulfide bond" evidence="1">
    <location>
        <begin position="293"/>
        <end position="302"/>
    </location>
</feature>
<keyword evidence="1" id="KW-1015">Disulfide bond</keyword>
<dbReference type="PANTHER" id="PTHR24033">
    <property type="entry name" value="EGF-LIKE DOMAIN-CONTAINING PROTEIN"/>
    <property type="match status" value="1"/>
</dbReference>
<evidence type="ECO:0000313" key="2">
    <source>
        <dbReference type="EMBL" id="KAE8302833.1"/>
    </source>
</evidence>
<dbReference type="OMA" id="CRCHFGS"/>
<proteinExistence type="predicted"/>
<feature type="disulfide bond" evidence="1">
    <location>
        <begin position="127"/>
        <end position="136"/>
    </location>
</feature>
<comment type="caution">
    <text evidence="1">Lacks conserved residue(s) required for the propagation of feature annotation.</text>
</comment>
<gene>
    <name evidence="2" type="ORF">GL50803_006372</name>
</gene>
<comment type="caution">
    <text evidence="2">The sequence shown here is derived from an EMBL/GenBank/DDBJ whole genome shotgun (WGS) entry which is preliminary data.</text>
</comment>
<accession>A8BT87</accession>
<reference evidence="2 3" key="1">
    <citation type="journal article" date="2007" name="Science">
        <title>Genomic minimalism in the early diverging intestinal parasite Giardia lamblia.</title>
        <authorList>
            <person name="Morrison H.G."/>
            <person name="McArthur A.G."/>
            <person name="Gillin F.D."/>
            <person name="Aley S.B."/>
            <person name="Adam R.D."/>
            <person name="Olsen G.J."/>
            <person name="Best A.A."/>
            <person name="Cande W.Z."/>
            <person name="Chen F."/>
            <person name="Cipriano M.J."/>
            <person name="Davids B.J."/>
            <person name="Dawson S.C."/>
            <person name="Elmendorf H.G."/>
            <person name="Hehl A.B."/>
            <person name="Holder M.E."/>
            <person name="Huse S.M."/>
            <person name="Kim U.U."/>
            <person name="Lasek-Nesselquist E."/>
            <person name="Manning G."/>
            <person name="Nigam A."/>
            <person name="Nixon J.E."/>
            <person name="Palm D."/>
            <person name="Passamaneck N.E."/>
            <person name="Prabhu A."/>
            <person name="Reich C.I."/>
            <person name="Reiner D.S."/>
            <person name="Samuelson J."/>
            <person name="Svard S.G."/>
            <person name="Sogin M.L."/>
        </authorList>
    </citation>
    <scope>NUCLEOTIDE SEQUENCE [LARGE SCALE GENOMIC DNA]</scope>
    <source>
        <strain evidence="2 3">WB C6</strain>
    </source>
</reference>
<dbReference type="PANTHER" id="PTHR24033:SF151">
    <property type="entry name" value="NOTCH 2"/>
    <property type="match status" value="1"/>
</dbReference>
<dbReference type="GeneID" id="5697828"/>
<protein>
    <submittedName>
        <fullName evidence="2">High cysteine membrane protein</fullName>
    </submittedName>
</protein>
<evidence type="ECO:0000256" key="1">
    <source>
        <dbReference type="PROSITE-ProRule" id="PRU00076"/>
    </source>
</evidence>
<keyword evidence="3" id="KW-1185">Reference proteome</keyword>
<evidence type="ECO:0000313" key="3">
    <source>
        <dbReference type="Proteomes" id="UP000001548"/>
    </source>
</evidence>
<feature type="disulfide bond" evidence="1">
    <location>
        <begin position="87"/>
        <end position="96"/>
    </location>
</feature>
<dbReference type="SMART" id="SM00181">
    <property type="entry name" value="EGF"/>
    <property type="match status" value="10"/>
</dbReference>
<name>A8BT87_GIAIC</name>